<name>A0ACC6VRK2_9EURY</name>
<gene>
    <name evidence="1" type="ORF">ACFFN7_20340</name>
</gene>
<organism evidence="1 2">
    <name type="scientific">Haloarcula sebkhae</name>
    <dbReference type="NCBI Taxonomy" id="932660"/>
    <lineage>
        <taxon>Archaea</taxon>
        <taxon>Methanobacteriati</taxon>
        <taxon>Methanobacteriota</taxon>
        <taxon>Stenosarchaea group</taxon>
        <taxon>Halobacteria</taxon>
        <taxon>Halobacteriales</taxon>
        <taxon>Haloarculaceae</taxon>
        <taxon>Haloarcula</taxon>
    </lineage>
</organism>
<evidence type="ECO:0000313" key="1">
    <source>
        <dbReference type="EMBL" id="MFB9813692.1"/>
    </source>
</evidence>
<accession>A0ACC6VRK2</accession>
<dbReference type="EMBL" id="JBHMAK010000015">
    <property type="protein sequence ID" value="MFB9813692.1"/>
    <property type="molecule type" value="Genomic_DNA"/>
</dbReference>
<dbReference type="Proteomes" id="UP001589559">
    <property type="component" value="Unassembled WGS sequence"/>
</dbReference>
<proteinExistence type="predicted"/>
<sequence>MPSTRRRFLGLAASGIIGSGGFTSPETQKYIGRQTPSDWPMGRYDPPGTGYNPTVSGPKDNVAVAWTHRAPDWFRGSTQPIRRGKTLYVGGNGLLALDTETGTRRFSFQGPYHSSPTIAPASIYQTKTLGIAGLAGIYGLNANGGRELPFTNMTVGGERWTGPQSSSPGFFGPAESTTPVTANGTIYTALPGTNSVVALNPNNGEILWQRTHHKDESVSGTYNRPAVDDGIVFVTAWPQQATAYRAATGEQHWHRELEEMTLLPPVATDEGVVIPTRESVQLRARSDGTLLWERNLDGNVTDSTPAVANGTIFVADERESLHALSLATGETRWTVPFDGETTPVVADGRVYAVDSLWALEAFDVATGEKQFEYHPSEVPLSPPMVGDGMLYLANRGRVLALEEA</sequence>
<protein>
    <submittedName>
        <fullName evidence="1">PQQ-binding-like beta-propeller repeat protein</fullName>
    </submittedName>
</protein>
<keyword evidence="2" id="KW-1185">Reference proteome</keyword>
<comment type="caution">
    <text evidence="1">The sequence shown here is derived from an EMBL/GenBank/DDBJ whole genome shotgun (WGS) entry which is preliminary data.</text>
</comment>
<evidence type="ECO:0000313" key="2">
    <source>
        <dbReference type="Proteomes" id="UP001589559"/>
    </source>
</evidence>
<reference evidence="1" key="1">
    <citation type="submission" date="2024-09" db="EMBL/GenBank/DDBJ databases">
        <authorList>
            <person name="Sun Q."/>
            <person name="Mori K."/>
        </authorList>
    </citation>
    <scope>NUCLEOTIDE SEQUENCE</scope>
    <source>
        <strain evidence="1">JCM 19018</strain>
    </source>
</reference>